<feature type="transmembrane region" description="Helical" evidence="7">
    <location>
        <begin position="176"/>
        <end position="197"/>
    </location>
</feature>
<evidence type="ECO:0000256" key="3">
    <source>
        <dbReference type="ARBA" id="ARBA00022475"/>
    </source>
</evidence>
<feature type="transmembrane region" description="Helical" evidence="7">
    <location>
        <begin position="81"/>
        <end position="105"/>
    </location>
</feature>
<feature type="transmembrane region" description="Helical" evidence="7">
    <location>
        <begin position="357"/>
        <end position="379"/>
    </location>
</feature>
<keyword evidence="5 7" id="KW-1133">Transmembrane helix</keyword>
<keyword evidence="6 7" id="KW-0472">Membrane</keyword>
<evidence type="ECO:0000256" key="5">
    <source>
        <dbReference type="ARBA" id="ARBA00022989"/>
    </source>
</evidence>
<dbReference type="InterPro" id="IPR050833">
    <property type="entry name" value="Poly_Biosynth_Transport"/>
</dbReference>
<geneLocation type="plasmid" evidence="8">
    <name>pMk2240A</name>
</geneLocation>
<accession>A0AAU8D0K6</accession>
<keyword evidence="3" id="KW-1003">Cell membrane</keyword>
<feature type="transmembrane region" description="Helical" evidence="7">
    <location>
        <begin position="47"/>
        <end position="69"/>
    </location>
</feature>
<gene>
    <name evidence="8" type="ORF">ABVK50_32865</name>
</gene>
<feature type="transmembrane region" description="Helical" evidence="7">
    <location>
        <begin position="117"/>
        <end position="139"/>
    </location>
</feature>
<dbReference type="GO" id="GO:0005886">
    <property type="term" value="C:plasma membrane"/>
    <property type="evidence" value="ECO:0007669"/>
    <property type="project" value="UniProtKB-SubCell"/>
</dbReference>
<keyword evidence="4 7" id="KW-0812">Transmembrane</keyword>
<dbReference type="EMBL" id="CP159256">
    <property type="protein sequence ID" value="XCG52275.1"/>
    <property type="molecule type" value="Genomic_DNA"/>
</dbReference>
<proteinExistence type="inferred from homology"/>
<feature type="transmembrane region" description="Helical" evidence="7">
    <location>
        <begin position="446"/>
        <end position="472"/>
    </location>
</feature>
<evidence type="ECO:0000256" key="7">
    <source>
        <dbReference type="SAM" id="Phobius"/>
    </source>
</evidence>
<feature type="transmembrane region" description="Helical" evidence="7">
    <location>
        <begin position="385"/>
        <end position="406"/>
    </location>
</feature>
<name>A0AAU8D0K6_9HYPH</name>
<reference evidence="8" key="1">
    <citation type="submission" date="2024-06" db="EMBL/GenBank/DDBJ databases">
        <title>Mesorhizobium karijinii sp. nov., a symbiont of the iconic Swainsona formosa from arid Australia.</title>
        <authorList>
            <person name="Hill Y.J."/>
            <person name="Watkin E.L.J."/>
            <person name="O'Hara G.W."/>
            <person name="Terpolilli J."/>
            <person name="Tye M.L."/>
            <person name="Kohlmeier M.G."/>
        </authorList>
    </citation>
    <scope>NUCLEOTIDE SEQUENCE</scope>
    <source>
        <strain evidence="8">WSM2240</strain>
        <plasmid evidence="8">pMk2240A</plasmid>
    </source>
</reference>
<evidence type="ECO:0000313" key="8">
    <source>
        <dbReference type="EMBL" id="XCG52275.1"/>
    </source>
</evidence>
<comment type="subcellular location">
    <subcellularLocation>
        <location evidence="1">Cell membrane</location>
        <topology evidence="1">Multi-pass membrane protein</topology>
    </subcellularLocation>
</comment>
<feature type="transmembrane region" description="Helical" evidence="7">
    <location>
        <begin position="418"/>
        <end position="440"/>
    </location>
</feature>
<organism evidence="8">
    <name type="scientific">Mesorhizobium sp. WSM2240</name>
    <dbReference type="NCBI Taxonomy" id="3228851"/>
    <lineage>
        <taxon>Bacteria</taxon>
        <taxon>Pseudomonadati</taxon>
        <taxon>Pseudomonadota</taxon>
        <taxon>Alphaproteobacteria</taxon>
        <taxon>Hyphomicrobiales</taxon>
        <taxon>Phyllobacteriaceae</taxon>
        <taxon>Mesorhizobium</taxon>
    </lineage>
</organism>
<comment type="similarity">
    <text evidence="2">Belongs to the polysaccharide synthase family.</text>
</comment>
<dbReference type="RefSeq" id="WP_353646483.1">
    <property type="nucleotide sequence ID" value="NZ_CP159256.1"/>
</dbReference>
<keyword evidence="8" id="KW-0614">Plasmid</keyword>
<evidence type="ECO:0000256" key="2">
    <source>
        <dbReference type="ARBA" id="ARBA00007430"/>
    </source>
</evidence>
<evidence type="ECO:0000256" key="6">
    <source>
        <dbReference type="ARBA" id="ARBA00023136"/>
    </source>
</evidence>
<dbReference type="PANTHER" id="PTHR30250:SF10">
    <property type="entry name" value="LIPOPOLYSACCHARIDE BIOSYNTHESIS PROTEIN WZXC"/>
    <property type="match status" value="1"/>
</dbReference>
<dbReference type="PANTHER" id="PTHR30250">
    <property type="entry name" value="PST FAMILY PREDICTED COLANIC ACID TRANSPORTER"/>
    <property type="match status" value="1"/>
</dbReference>
<protein>
    <submittedName>
        <fullName evidence="8">Oligosaccharide flippase family protein</fullName>
    </submittedName>
</protein>
<evidence type="ECO:0000256" key="1">
    <source>
        <dbReference type="ARBA" id="ARBA00004651"/>
    </source>
</evidence>
<dbReference type="AlphaFoldDB" id="A0AAU8D0K6"/>
<evidence type="ECO:0000256" key="4">
    <source>
        <dbReference type="ARBA" id="ARBA00022692"/>
    </source>
</evidence>
<sequence>MHKGESASRSGLVAKASIWVVAGKLTARAIDLCSLLILAHLLSPSEFGLIALAMATILIVEVVVELPLAQAMVRIPDLTEPILATAFTLGLLRGILLALLLGLLALPLSLFYQEPRLLVLVWALTSAPILRGLVSPWMVVFVRRFDFRREFALDVIGKSSALIVATAIALKTGSYWAIAGGIITTPFVAVVMSYVFAPMRPRLTLSQWPVFSDMVSWNTASQLVSAVNWQMDKLLLGRLIDLPSFGRYSVADNLAGIPQQALVQPLTRPLMAGFATINSPAEYAPAYCKAMNALVATTAPILVCVAMLSDPLVRLVLGERWIGAAVMLQWLASSYLLSVPTEALPPLAMAINRTRFVAVRMIAELVVKLPALIIGLALFGLTGALAARCIATAAVLISVGFIARSLIGVSLKQQGLALWRPAVSCAAMAVFLHFVAPFVISQQSTWFLMLATAAAGLAAVGVYGVALLVLWIASNRPAGIEAVVMHNASRLFTFMRSRTA</sequence>
<dbReference type="Pfam" id="PF13440">
    <property type="entry name" value="Polysacc_synt_3"/>
    <property type="match status" value="1"/>
</dbReference>